<evidence type="ECO:0000256" key="1">
    <source>
        <dbReference type="SAM" id="Phobius"/>
    </source>
</evidence>
<protein>
    <submittedName>
        <fullName evidence="2">Uncharacterized protein</fullName>
    </submittedName>
</protein>
<feature type="transmembrane region" description="Helical" evidence="1">
    <location>
        <begin position="6"/>
        <end position="28"/>
    </location>
</feature>
<feature type="transmembrane region" description="Helical" evidence="1">
    <location>
        <begin position="124"/>
        <end position="144"/>
    </location>
</feature>
<comment type="caution">
    <text evidence="2">The sequence shown here is derived from an EMBL/GenBank/DDBJ whole genome shotgun (WGS) entry which is preliminary data.</text>
</comment>
<dbReference type="Proteomes" id="UP000240971">
    <property type="component" value="Unassembled WGS sequence"/>
</dbReference>
<sequence>MQNFFSAVLAIHIAGGTLSLITGMLAITTQKGGRHHRINGKLYCAGMTIIFITAIAMALIKELTFLLMVSFFSYHQLVRGYRALYLKKLHKGQRMTWVDVLINSIAAVFMICLLAWGLTGDWSLLRIVAIVFGLSGILVVTLDVRKFYVRPVEKQHWFYSHISGMGGAYIATITAFLVVNVRFLPGWIVWLGPLTVGLVIINITIARYKRKFKKVLQEAV</sequence>
<evidence type="ECO:0000313" key="3">
    <source>
        <dbReference type="Proteomes" id="UP000240971"/>
    </source>
</evidence>
<keyword evidence="1" id="KW-1133">Transmembrane helix</keyword>
<proteinExistence type="predicted"/>
<dbReference type="RefSeq" id="WP_106529686.1">
    <property type="nucleotide sequence ID" value="NZ_PYAW01000004.1"/>
</dbReference>
<name>A0A2P8HGJ6_CHINA</name>
<accession>A0A2P8HGJ6</accession>
<feature type="transmembrane region" description="Helical" evidence="1">
    <location>
        <begin position="40"/>
        <end position="60"/>
    </location>
</feature>
<dbReference type="OrthoDB" id="5984490at2"/>
<keyword evidence="1" id="KW-0472">Membrane</keyword>
<feature type="transmembrane region" description="Helical" evidence="1">
    <location>
        <begin position="156"/>
        <end position="181"/>
    </location>
</feature>
<feature type="transmembrane region" description="Helical" evidence="1">
    <location>
        <begin position="97"/>
        <end position="118"/>
    </location>
</feature>
<feature type="transmembrane region" description="Helical" evidence="1">
    <location>
        <begin position="187"/>
        <end position="206"/>
    </location>
</feature>
<keyword evidence="1" id="KW-0812">Transmembrane</keyword>
<dbReference type="EMBL" id="PYAW01000004">
    <property type="protein sequence ID" value="PSL45341.1"/>
    <property type="molecule type" value="Genomic_DNA"/>
</dbReference>
<keyword evidence="3" id="KW-1185">Reference proteome</keyword>
<organism evidence="2 3">
    <name type="scientific">Chitinophaga niastensis</name>
    <dbReference type="NCBI Taxonomy" id="536980"/>
    <lineage>
        <taxon>Bacteria</taxon>
        <taxon>Pseudomonadati</taxon>
        <taxon>Bacteroidota</taxon>
        <taxon>Chitinophagia</taxon>
        <taxon>Chitinophagales</taxon>
        <taxon>Chitinophagaceae</taxon>
        <taxon>Chitinophaga</taxon>
    </lineage>
</organism>
<dbReference type="AlphaFoldDB" id="A0A2P8HGJ6"/>
<evidence type="ECO:0000313" key="2">
    <source>
        <dbReference type="EMBL" id="PSL45341.1"/>
    </source>
</evidence>
<gene>
    <name evidence="2" type="ORF">CLV51_10443</name>
</gene>
<reference evidence="2 3" key="1">
    <citation type="submission" date="2018-03" db="EMBL/GenBank/DDBJ databases">
        <title>Genomic Encyclopedia of Archaeal and Bacterial Type Strains, Phase II (KMG-II): from individual species to whole genera.</title>
        <authorList>
            <person name="Goeker M."/>
        </authorList>
    </citation>
    <scope>NUCLEOTIDE SEQUENCE [LARGE SCALE GENOMIC DNA]</scope>
    <source>
        <strain evidence="2 3">DSM 24859</strain>
    </source>
</reference>